<dbReference type="AlphaFoldDB" id="A0A2T4SB40"/>
<dbReference type="Proteomes" id="UP000240400">
    <property type="component" value="Unassembled WGS sequence"/>
</dbReference>
<dbReference type="GO" id="GO:0016787">
    <property type="term" value="F:hydrolase activity"/>
    <property type="evidence" value="ECO:0007669"/>
    <property type="project" value="UniProtKB-KW"/>
</dbReference>
<dbReference type="OrthoDB" id="9797344at2"/>
<evidence type="ECO:0000259" key="1">
    <source>
        <dbReference type="SMART" id="SM00471"/>
    </source>
</evidence>
<proteinExistence type="predicted"/>
<gene>
    <name evidence="2" type="ORF">BUZ61_06390</name>
</gene>
<accession>A0A2T4SB40</accession>
<organism evidence="2 3">
    <name type="scientific">Staphylococcus nepalensis</name>
    <dbReference type="NCBI Taxonomy" id="214473"/>
    <lineage>
        <taxon>Bacteria</taxon>
        <taxon>Bacillati</taxon>
        <taxon>Bacillota</taxon>
        <taxon>Bacilli</taxon>
        <taxon>Bacillales</taxon>
        <taxon>Staphylococcaceae</taxon>
        <taxon>Staphylococcus</taxon>
    </lineage>
</organism>
<reference evidence="2 3" key="1">
    <citation type="journal article" date="2016" name="Front. Microbiol.">
        <title>Comprehensive Phylogenetic Analysis of Bovine Non-aureus Staphylococci Species Based on Whole-Genome Sequencing.</title>
        <authorList>
            <person name="Naushad S."/>
            <person name="Barkema H.W."/>
            <person name="Luby C."/>
            <person name="Condas L.A."/>
            <person name="Nobrega D.B."/>
            <person name="Carson D.A."/>
            <person name="De Buck J."/>
        </authorList>
    </citation>
    <scope>NUCLEOTIDE SEQUENCE [LARGE SCALE GENOMIC DNA]</scope>
    <source>
        <strain evidence="2 3">SNUC 4337</strain>
    </source>
</reference>
<dbReference type="RefSeq" id="WP_107644185.1">
    <property type="nucleotide sequence ID" value="NZ_PZHR01000025.1"/>
</dbReference>
<sequence>MFEQDILNKANSYMETFHYDDVSGHDIAHVNRVTKLAEYIASNEQKGHLLTIQLASILHDTIDEKIAKPKEAKARLINFFAELNLSQTLQESILHIIENMSYKNGANNNTKLSIEGQIVRDADRLDAMGAIGIARTFQFAGHFGEPMWVENQNHNIMQETNQNYNDWPPSAIKHFFEKLLKLKTLMHTKTAKNLAQRRHDYMQDFVQTFFKEWYFKY</sequence>
<dbReference type="PANTHER" id="PTHR33594:SF1">
    <property type="entry name" value="HD_PDEASE DOMAIN-CONTAINING PROTEIN"/>
    <property type="match status" value="1"/>
</dbReference>
<dbReference type="InterPro" id="IPR003607">
    <property type="entry name" value="HD/PDEase_dom"/>
</dbReference>
<keyword evidence="2" id="KW-0378">Hydrolase</keyword>
<evidence type="ECO:0000313" key="3">
    <source>
        <dbReference type="Proteomes" id="UP000240400"/>
    </source>
</evidence>
<dbReference type="PANTHER" id="PTHR33594">
    <property type="entry name" value="SUPERFAMILY HYDROLASE, PUTATIVE (AFU_ORTHOLOGUE AFUA_1G03035)-RELATED"/>
    <property type="match status" value="1"/>
</dbReference>
<dbReference type="Pfam" id="PF01966">
    <property type="entry name" value="HD"/>
    <property type="match status" value="1"/>
</dbReference>
<protein>
    <submittedName>
        <fullName evidence="2">Phosphohydrolase</fullName>
    </submittedName>
</protein>
<dbReference type="EMBL" id="PZHR01000025">
    <property type="protein sequence ID" value="PTK59282.1"/>
    <property type="molecule type" value="Genomic_DNA"/>
</dbReference>
<dbReference type="InterPro" id="IPR006674">
    <property type="entry name" value="HD_domain"/>
</dbReference>
<feature type="domain" description="HD/PDEase" evidence="1">
    <location>
        <begin position="22"/>
        <end position="137"/>
    </location>
</feature>
<dbReference type="Gene3D" id="1.10.472.50">
    <property type="entry name" value="HD-domain/PDEase-like"/>
    <property type="match status" value="1"/>
</dbReference>
<dbReference type="Gene3D" id="1.20.58.1910">
    <property type="match status" value="1"/>
</dbReference>
<comment type="caution">
    <text evidence="2">The sequence shown here is derived from an EMBL/GenBank/DDBJ whole genome shotgun (WGS) entry which is preliminary data.</text>
</comment>
<evidence type="ECO:0000313" key="2">
    <source>
        <dbReference type="EMBL" id="PTK59282.1"/>
    </source>
</evidence>
<dbReference type="SMART" id="SM00471">
    <property type="entry name" value="HDc"/>
    <property type="match status" value="1"/>
</dbReference>
<dbReference type="CDD" id="cd00077">
    <property type="entry name" value="HDc"/>
    <property type="match status" value="1"/>
</dbReference>
<name>A0A2T4SB40_9STAP</name>
<dbReference type="SUPFAM" id="SSF109604">
    <property type="entry name" value="HD-domain/PDEase-like"/>
    <property type="match status" value="1"/>
</dbReference>